<dbReference type="SUPFAM" id="SSF56655">
    <property type="entry name" value="Carbohydrate phosphatase"/>
    <property type="match status" value="1"/>
</dbReference>
<evidence type="ECO:0000313" key="6">
    <source>
        <dbReference type="Proteomes" id="UP000509301"/>
    </source>
</evidence>
<comment type="cofactor">
    <cofactor evidence="4">
        <name>Mg(2+)</name>
        <dbReference type="ChEBI" id="CHEBI:18420"/>
    </cofactor>
</comment>
<keyword evidence="3 4" id="KW-0460">Magnesium</keyword>
<dbReference type="GO" id="GO:0046872">
    <property type="term" value="F:metal ion binding"/>
    <property type="evidence" value="ECO:0007669"/>
    <property type="project" value="UniProtKB-KW"/>
</dbReference>
<dbReference type="InterPro" id="IPR020583">
    <property type="entry name" value="Inositol_monoP_metal-BS"/>
</dbReference>
<accession>A0A6N0NZN2</accession>
<feature type="binding site" evidence="4">
    <location>
        <position position="205"/>
    </location>
    <ligand>
        <name>Mg(2+)</name>
        <dbReference type="ChEBI" id="CHEBI:18420"/>
        <label>1</label>
        <note>catalytic</note>
    </ligand>
</feature>
<dbReference type="Gene3D" id="3.40.190.80">
    <property type="match status" value="1"/>
</dbReference>
<keyword evidence="2" id="KW-0378">Hydrolase</keyword>
<feature type="binding site" evidence="4">
    <location>
        <position position="81"/>
    </location>
    <ligand>
        <name>Mg(2+)</name>
        <dbReference type="ChEBI" id="CHEBI:18420"/>
        <label>1</label>
        <note>catalytic</note>
    </ligand>
</feature>
<feature type="binding site" evidence="4">
    <location>
        <position position="64"/>
    </location>
    <ligand>
        <name>Mg(2+)</name>
        <dbReference type="ChEBI" id="CHEBI:18420"/>
        <label>1</label>
        <note>catalytic</note>
    </ligand>
</feature>
<dbReference type="InterPro" id="IPR000760">
    <property type="entry name" value="Inositol_monophosphatase-like"/>
</dbReference>
<evidence type="ECO:0000256" key="2">
    <source>
        <dbReference type="ARBA" id="ARBA00022801"/>
    </source>
</evidence>
<dbReference type="KEGG" id="mten:GWK48_09210"/>
<evidence type="ECO:0000313" key="5">
    <source>
        <dbReference type="EMBL" id="QKR00530.1"/>
    </source>
</evidence>
<dbReference type="PANTHER" id="PTHR20854">
    <property type="entry name" value="INOSITOL MONOPHOSPHATASE"/>
    <property type="match status" value="1"/>
</dbReference>
<protein>
    <submittedName>
        <fullName evidence="5">D-fructose 1,6-bisphosphatase</fullName>
    </submittedName>
</protein>
<dbReference type="GO" id="GO:0008934">
    <property type="term" value="F:inositol monophosphate 1-phosphatase activity"/>
    <property type="evidence" value="ECO:0007669"/>
    <property type="project" value="TreeGrafter"/>
</dbReference>
<dbReference type="RefSeq" id="WP_174631608.1">
    <property type="nucleotide sequence ID" value="NZ_CP049074.1"/>
</dbReference>
<evidence type="ECO:0000256" key="3">
    <source>
        <dbReference type="ARBA" id="ARBA00022842"/>
    </source>
</evidence>
<dbReference type="GeneID" id="55642120"/>
<sequence length="262" mass="29004">MREEIEKVTREAAAYLNELNGKEGLDKVLKVKENDTTKVIDKMAEDFILDRINNLGYSMSFVTEEGGFIGKEGTEYVAVIDPLDGSTNYLNGITWASVSIAIYTRAGRPVAGSVGEIFSNRVYSYDERNAYVNGVKFSPTFPPKQRIVLAYFEKGKLEKVIPVLTKIKGGYKSRNLGSASLDVLLVCTGRAYLFIDVRNKLRNVDVASSLNFCERVNVNPVQLEGGKVDINLKEVSVIKSLLVTSDPSLSQQILSEWKALSS</sequence>
<evidence type="ECO:0000256" key="1">
    <source>
        <dbReference type="ARBA" id="ARBA00022723"/>
    </source>
</evidence>
<proteinExistence type="predicted"/>
<gene>
    <name evidence="5" type="ORF">GWK48_09210</name>
</gene>
<dbReference type="EMBL" id="CP049074">
    <property type="protein sequence ID" value="QKR00530.1"/>
    <property type="molecule type" value="Genomic_DNA"/>
</dbReference>
<dbReference type="Gene3D" id="3.30.540.10">
    <property type="entry name" value="Fructose-1,6-Bisphosphatase, subunit A, domain 1"/>
    <property type="match status" value="1"/>
</dbReference>
<evidence type="ECO:0000256" key="4">
    <source>
        <dbReference type="PIRSR" id="PIRSR600760-2"/>
    </source>
</evidence>
<dbReference type="OrthoDB" id="58111at2157"/>
<feature type="binding site" evidence="4">
    <location>
        <position position="83"/>
    </location>
    <ligand>
        <name>Mg(2+)</name>
        <dbReference type="ChEBI" id="CHEBI:18420"/>
        <label>1</label>
        <note>catalytic</note>
    </ligand>
</feature>
<dbReference type="Pfam" id="PF00459">
    <property type="entry name" value="Inositol_P"/>
    <property type="match status" value="1"/>
</dbReference>
<name>A0A6N0NZN2_9CREN</name>
<dbReference type="PROSITE" id="PS00629">
    <property type="entry name" value="IMP_1"/>
    <property type="match status" value="1"/>
</dbReference>
<dbReference type="GO" id="GO:0006020">
    <property type="term" value="P:inositol metabolic process"/>
    <property type="evidence" value="ECO:0007669"/>
    <property type="project" value="TreeGrafter"/>
</dbReference>
<dbReference type="PRINTS" id="PR00377">
    <property type="entry name" value="IMPHPHTASES"/>
</dbReference>
<dbReference type="GO" id="GO:0007165">
    <property type="term" value="P:signal transduction"/>
    <property type="evidence" value="ECO:0007669"/>
    <property type="project" value="TreeGrafter"/>
</dbReference>
<dbReference type="PANTHER" id="PTHR20854:SF4">
    <property type="entry name" value="INOSITOL-1-MONOPHOSPHATASE-RELATED"/>
    <property type="match status" value="1"/>
</dbReference>
<organism evidence="5 6">
    <name type="scientific">Metallosphaera tengchongensis</name>
    <dbReference type="NCBI Taxonomy" id="1532350"/>
    <lineage>
        <taxon>Archaea</taxon>
        <taxon>Thermoproteota</taxon>
        <taxon>Thermoprotei</taxon>
        <taxon>Sulfolobales</taxon>
        <taxon>Sulfolobaceae</taxon>
        <taxon>Metallosphaera</taxon>
    </lineage>
</organism>
<keyword evidence="1 4" id="KW-0479">Metal-binding</keyword>
<feature type="binding site" evidence="4">
    <location>
        <position position="84"/>
    </location>
    <ligand>
        <name>Mg(2+)</name>
        <dbReference type="ChEBI" id="CHEBI:18420"/>
        <label>1</label>
        <note>catalytic</note>
    </ligand>
</feature>
<dbReference type="Proteomes" id="UP000509301">
    <property type="component" value="Chromosome"/>
</dbReference>
<reference evidence="5 6" key="1">
    <citation type="submission" date="2020-02" db="EMBL/GenBank/DDBJ databases">
        <title>Comparative genome analysis reveals the metabolism and evolution of the thermophilic archaeal genus Metallosphaera.</title>
        <authorList>
            <person name="Jiang C."/>
        </authorList>
    </citation>
    <scope>NUCLEOTIDE SEQUENCE [LARGE SCALE GENOMIC DNA]</scope>
    <source>
        <strain evidence="5 6">Ric-A</strain>
    </source>
</reference>
<keyword evidence="6" id="KW-1185">Reference proteome</keyword>
<dbReference type="AlphaFoldDB" id="A0A6N0NZN2"/>